<evidence type="ECO:0000256" key="4">
    <source>
        <dbReference type="SAM" id="Phobius"/>
    </source>
</evidence>
<evidence type="ECO:0000313" key="7">
    <source>
        <dbReference type="Proteomes" id="UP000740926"/>
    </source>
</evidence>
<evidence type="ECO:0000313" key="6">
    <source>
        <dbReference type="EMBL" id="KAG1571925.1"/>
    </source>
</evidence>
<evidence type="ECO:0000256" key="1">
    <source>
        <dbReference type="ARBA" id="ARBA00022786"/>
    </source>
</evidence>
<evidence type="ECO:0000259" key="5">
    <source>
        <dbReference type="PROSITE" id="PS50181"/>
    </source>
</evidence>
<feature type="compositionally biased region" description="Basic and acidic residues" evidence="3">
    <location>
        <begin position="7"/>
        <end position="42"/>
    </location>
</feature>
<evidence type="ECO:0000256" key="2">
    <source>
        <dbReference type="PROSITE-ProRule" id="PRU00339"/>
    </source>
</evidence>
<comment type="caution">
    <text evidence="6">The sequence shown here is derived from an EMBL/GenBank/DDBJ whole genome shotgun (WGS) entry which is preliminary data.</text>
</comment>
<dbReference type="InterPro" id="IPR036047">
    <property type="entry name" value="F-box-like_dom_sf"/>
</dbReference>
<feature type="transmembrane region" description="Helical" evidence="4">
    <location>
        <begin position="652"/>
        <end position="668"/>
    </location>
</feature>
<dbReference type="Pfam" id="PF19270">
    <property type="entry name" value="FBO_C"/>
    <property type="match status" value="1"/>
</dbReference>
<accession>A0A9P6Z6X1</accession>
<gene>
    <name evidence="6" type="ORF">G6F50_004190</name>
</gene>
<keyword evidence="1" id="KW-0833">Ubl conjugation pathway</keyword>
<dbReference type="GO" id="GO:0005737">
    <property type="term" value="C:cytoplasm"/>
    <property type="evidence" value="ECO:0007669"/>
    <property type="project" value="TreeGrafter"/>
</dbReference>
<keyword evidence="2" id="KW-0802">TPR repeat</keyword>
<dbReference type="AlphaFoldDB" id="A0A9P6Z6X1"/>
<evidence type="ECO:0000256" key="3">
    <source>
        <dbReference type="SAM" id="MobiDB-lite"/>
    </source>
</evidence>
<dbReference type="SUPFAM" id="SSF81383">
    <property type="entry name" value="F-box domain"/>
    <property type="match status" value="1"/>
</dbReference>
<dbReference type="Pfam" id="PF14494">
    <property type="entry name" value="DUF4436"/>
    <property type="match status" value="1"/>
</dbReference>
<organism evidence="6 7">
    <name type="scientific">Rhizopus delemar</name>
    <dbReference type="NCBI Taxonomy" id="936053"/>
    <lineage>
        <taxon>Eukaryota</taxon>
        <taxon>Fungi</taxon>
        <taxon>Fungi incertae sedis</taxon>
        <taxon>Mucoromycota</taxon>
        <taxon>Mucoromycotina</taxon>
        <taxon>Mucoromycetes</taxon>
        <taxon>Mucorales</taxon>
        <taxon>Mucorineae</taxon>
        <taxon>Rhizopodaceae</taxon>
        <taxon>Rhizopus</taxon>
    </lineage>
</organism>
<dbReference type="PROSITE" id="PS50005">
    <property type="entry name" value="TPR"/>
    <property type="match status" value="1"/>
</dbReference>
<feature type="transmembrane region" description="Helical" evidence="4">
    <location>
        <begin position="688"/>
        <end position="709"/>
    </location>
</feature>
<dbReference type="InterPro" id="IPR019734">
    <property type="entry name" value="TPR_rpt"/>
</dbReference>
<dbReference type="GO" id="GO:0019005">
    <property type="term" value="C:SCF ubiquitin ligase complex"/>
    <property type="evidence" value="ECO:0007669"/>
    <property type="project" value="TreeGrafter"/>
</dbReference>
<protein>
    <recommendedName>
        <fullName evidence="5">F-box domain-containing protein</fullName>
    </recommendedName>
</protein>
<keyword evidence="4" id="KW-1133">Transmembrane helix</keyword>
<dbReference type="PANTHER" id="PTHR12874:SF9">
    <property type="entry name" value="F-BOX ONLY PROTEIN 48"/>
    <property type="match status" value="1"/>
</dbReference>
<name>A0A9P6Z6X1_9FUNG</name>
<dbReference type="EMBL" id="JAANIU010000490">
    <property type="protein sequence ID" value="KAG1571925.1"/>
    <property type="molecule type" value="Genomic_DNA"/>
</dbReference>
<dbReference type="PROSITE" id="PS50181">
    <property type="entry name" value="FBOX"/>
    <property type="match status" value="1"/>
</dbReference>
<keyword evidence="4" id="KW-0472">Membrane</keyword>
<feature type="region of interest" description="Disordered" evidence="3">
    <location>
        <begin position="1"/>
        <end position="48"/>
    </location>
</feature>
<keyword evidence="4" id="KW-0812">Transmembrane</keyword>
<sequence>MNEQENELERFRNEWRQEVKEKHHIQDTKHKDKEPATEKRLSTAESSLSDMIDKAESLTLEKAPITAMDHYVLAVDNERQGKIGKALDSYRRAFKLDPDIVHAYKRHYQTAILPKLHESLPSAKEEEKFKHIVPICNEYVPPTATLPKDVLSPLIEEFSQQDTSYIPRLDYKTVAIAKLPGEIMLYLLRYLALHSLSTIPQFALTCKRFFLYTREPSIWQYASVHIFRLPSMTLEESKDYQVSKVMQQYNGQWLRMYIDRPRIRYDGVYISTCHYIRQGTSETAWNQPIHFVTYYRYLRFFPNGTVLKHVTTDEPAHVVKALQPGFHRQQVFLGQFLFEEDDESVIIEMKDPMLPKETFHMSLKLKTTHRGKHNKLVWEEYTSVSSVPDRNHHVHDLKLLKPYFFSPRCIEASFVQKITRHHVCRRLFISFLILAALLTMIVPTWQVYTEEGRSSTLISYKEPNLRGESLYIAASVLNVDFLNKKYTINFLVQPNGTLANEYGQLNQQITLKFSSFENYHFEKGETINPIQVSFNYEDGNQIDYPFDIYFGNLDVSAFYVNDTAKSIPITFHLDASITSFHFMPSIKHQPVLEDDDDNEPFISDRISLKISTGRSTTTLVFSIFICILMWLLSLIMSLFAYQVVFRKRKADAHACMIGITTLFALPAVRSAQPGIPDVGTVSDILGFYWNMALIACSSIAVIMCWVIRWEDPVEENKRQMSISTCVEEP</sequence>
<feature type="repeat" description="TPR" evidence="2">
    <location>
        <begin position="67"/>
        <end position="100"/>
    </location>
</feature>
<dbReference type="CDD" id="cd22089">
    <property type="entry name" value="F-box_FBXO9"/>
    <property type="match status" value="1"/>
</dbReference>
<keyword evidence="7" id="KW-1185">Reference proteome</keyword>
<feature type="domain" description="F-box" evidence="5">
    <location>
        <begin position="173"/>
        <end position="222"/>
    </location>
</feature>
<dbReference type="InterPro" id="IPR011990">
    <property type="entry name" value="TPR-like_helical_dom_sf"/>
</dbReference>
<dbReference type="InterPro" id="IPR045464">
    <property type="entry name" value="Hrt3/FBXO9_C"/>
</dbReference>
<dbReference type="PANTHER" id="PTHR12874">
    <property type="entry name" value="F-BOX ONLY PROTEIN 48-RELATED"/>
    <property type="match status" value="1"/>
</dbReference>
<feature type="transmembrane region" description="Helical" evidence="4">
    <location>
        <begin position="427"/>
        <end position="448"/>
    </location>
</feature>
<proteinExistence type="predicted"/>
<feature type="transmembrane region" description="Helical" evidence="4">
    <location>
        <begin position="619"/>
        <end position="640"/>
    </location>
</feature>
<dbReference type="InterPro" id="IPR027948">
    <property type="entry name" value="DUF4436"/>
</dbReference>
<reference evidence="6 7" key="1">
    <citation type="journal article" date="2020" name="Microb. Genom.">
        <title>Genetic diversity of clinical and environmental Mucorales isolates obtained from an investigation of mucormycosis cases among solid organ transplant recipients.</title>
        <authorList>
            <person name="Nguyen M.H."/>
            <person name="Kaul D."/>
            <person name="Muto C."/>
            <person name="Cheng S.J."/>
            <person name="Richter R.A."/>
            <person name="Bruno V.M."/>
            <person name="Liu G."/>
            <person name="Beyhan S."/>
            <person name="Sundermann A.J."/>
            <person name="Mounaud S."/>
            <person name="Pasculle A.W."/>
            <person name="Nierman W.C."/>
            <person name="Driscoll E."/>
            <person name="Cumbie R."/>
            <person name="Clancy C.J."/>
            <person name="Dupont C.L."/>
        </authorList>
    </citation>
    <scope>NUCLEOTIDE SEQUENCE [LARGE SCALE GENOMIC DNA]</scope>
    <source>
        <strain evidence="6 7">GL24</strain>
    </source>
</reference>
<dbReference type="SUPFAM" id="SSF48452">
    <property type="entry name" value="TPR-like"/>
    <property type="match status" value="1"/>
</dbReference>
<dbReference type="Proteomes" id="UP000740926">
    <property type="component" value="Unassembled WGS sequence"/>
</dbReference>
<dbReference type="InterPro" id="IPR001810">
    <property type="entry name" value="F-box_dom"/>
</dbReference>
<dbReference type="GO" id="GO:0031146">
    <property type="term" value="P:SCF-dependent proteasomal ubiquitin-dependent protein catabolic process"/>
    <property type="evidence" value="ECO:0007669"/>
    <property type="project" value="TreeGrafter"/>
</dbReference>